<dbReference type="GO" id="GO:0012505">
    <property type="term" value="C:endomembrane system"/>
    <property type="evidence" value="ECO:0007669"/>
    <property type="project" value="UniProtKB-SubCell"/>
</dbReference>
<feature type="transmembrane region" description="Helical" evidence="5">
    <location>
        <begin position="87"/>
        <end position="105"/>
    </location>
</feature>
<proteinExistence type="predicted"/>
<dbReference type="Pfam" id="PF04191">
    <property type="entry name" value="PEMT"/>
    <property type="match status" value="1"/>
</dbReference>
<dbReference type="PANTHER" id="PTHR12714:SF9">
    <property type="entry name" value="PROTEIN-S-ISOPRENYLCYSTEINE O-METHYLTRANSFERASE"/>
    <property type="match status" value="1"/>
</dbReference>
<evidence type="ECO:0008006" key="8">
    <source>
        <dbReference type="Google" id="ProtNLM"/>
    </source>
</evidence>
<gene>
    <name evidence="6" type="ORF">TTHT_1876</name>
</gene>
<reference evidence="6 7" key="1">
    <citation type="journal article" date="2012" name="Extremophiles">
        <title>Thermotomaculum hydrothermale gen. nov., sp. nov., a novel heterotrophic thermophile within the phylum Acidobacteria from a deep-sea hydrothermal vent chimney in the Southern Okinawa Trough.</title>
        <authorList>
            <person name="Izumi H."/>
            <person name="Nunoura T."/>
            <person name="Miyazaki M."/>
            <person name="Mino S."/>
            <person name="Toki T."/>
            <person name="Takai K."/>
            <person name="Sako Y."/>
            <person name="Sawabe T."/>
            <person name="Nakagawa S."/>
        </authorList>
    </citation>
    <scope>NUCLEOTIDE SEQUENCE [LARGE SCALE GENOMIC DNA]</scope>
    <source>
        <strain evidence="6 7">AC55</strain>
    </source>
</reference>
<feature type="transmembrane region" description="Helical" evidence="5">
    <location>
        <begin position="111"/>
        <end position="127"/>
    </location>
</feature>
<evidence type="ECO:0000256" key="3">
    <source>
        <dbReference type="ARBA" id="ARBA00022989"/>
    </source>
</evidence>
<evidence type="ECO:0000256" key="4">
    <source>
        <dbReference type="ARBA" id="ARBA00023136"/>
    </source>
</evidence>
<evidence type="ECO:0000256" key="5">
    <source>
        <dbReference type="SAM" id="Phobius"/>
    </source>
</evidence>
<evidence type="ECO:0000313" key="6">
    <source>
        <dbReference type="EMBL" id="BBB33332.1"/>
    </source>
</evidence>
<sequence length="199" mass="23424">MKICNERGKMSEEIKDVPIVKKNWIKKPTWRNIGLIIIVFLLYYYARPTKLSFIVGGFMVVLGELIRLWAAGYLMKNKKLVVVGPYAYIRDPLYLGSLLILSGLSVTARNWYILALVLIAFFGFYLPRKIKIETARLENIFGDEYREYRENVRSIIPRLTPFRDTGEKWEFKQIFHNSEHATGLVVLLAWLAFYYFLKR</sequence>
<accession>A0A7R6T037</accession>
<evidence type="ECO:0000313" key="7">
    <source>
        <dbReference type="Proteomes" id="UP000595564"/>
    </source>
</evidence>
<dbReference type="GO" id="GO:0016740">
    <property type="term" value="F:transferase activity"/>
    <property type="evidence" value="ECO:0007669"/>
    <property type="project" value="UniProtKB-ARBA"/>
</dbReference>
<dbReference type="InterPro" id="IPR007318">
    <property type="entry name" value="Phopholipid_MeTrfase"/>
</dbReference>
<feature type="transmembrane region" description="Helical" evidence="5">
    <location>
        <begin position="52"/>
        <end position="75"/>
    </location>
</feature>
<dbReference type="EMBL" id="AP017470">
    <property type="protein sequence ID" value="BBB33332.1"/>
    <property type="molecule type" value="Genomic_DNA"/>
</dbReference>
<keyword evidence="2 5" id="KW-0812">Transmembrane</keyword>
<evidence type="ECO:0000256" key="1">
    <source>
        <dbReference type="ARBA" id="ARBA00004127"/>
    </source>
</evidence>
<keyword evidence="3 5" id="KW-1133">Transmembrane helix</keyword>
<evidence type="ECO:0000256" key="2">
    <source>
        <dbReference type="ARBA" id="ARBA00022692"/>
    </source>
</evidence>
<keyword evidence="7" id="KW-1185">Reference proteome</keyword>
<name>A0A7R6T037_9BACT</name>
<dbReference type="Gene3D" id="1.20.120.1630">
    <property type="match status" value="1"/>
</dbReference>
<keyword evidence="4 5" id="KW-0472">Membrane</keyword>
<organism evidence="6 7">
    <name type="scientific">Thermotomaculum hydrothermale</name>
    <dbReference type="NCBI Taxonomy" id="981385"/>
    <lineage>
        <taxon>Bacteria</taxon>
        <taxon>Pseudomonadati</taxon>
        <taxon>Acidobacteriota</taxon>
        <taxon>Holophagae</taxon>
        <taxon>Thermotomaculales</taxon>
        <taxon>Thermotomaculaceae</taxon>
        <taxon>Thermotomaculum</taxon>
    </lineage>
</organism>
<feature type="transmembrane region" description="Helical" evidence="5">
    <location>
        <begin position="181"/>
        <end position="197"/>
    </location>
</feature>
<dbReference type="AlphaFoldDB" id="A0A7R6T037"/>
<comment type="subcellular location">
    <subcellularLocation>
        <location evidence="1">Endomembrane system</location>
        <topology evidence="1">Multi-pass membrane protein</topology>
    </subcellularLocation>
</comment>
<dbReference type="PANTHER" id="PTHR12714">
    <property type="entry name" value="PROTEIN-S ISOPRENYLCYSTEINE O-METHYLTRANSFERASE"/>
    <property type="match status" value="1"/>
</dbReference>
<protein>
    <recommendedName>
        <fullName evidence="8">Isoprenylcysteine carboxyl methyltransferase</fullName>
    </recommendedName>
</protein>
<feature type="transmembrane region" description="Helical" evidence="5">
    <location>
        <begin position="29"/>
        <end position="46"/>
    </location>
</feature>
<dbReference type="KEGG" id="thyd:TTHT_1876"/>
<dbReference type="Proteomes" id="UP000595564">
    <property type="component" value="Chromosome"/>
</dbReference>